<accession>A0A061S0I2</accession>
<dbReference type="AlphaFoldDB" id="A0A061S0I2"/>
<dbReference type="EMBL" id="GBEZ01009255">
    <property type="protein sequence ID" value="JAC76321.1"/>
    <property type="molecule type" value="Transcribed_RNA"/>
</dbReference>
<name>A0A061S0I2_9CHLO</name>
<gene>
    <name evidence="1" type="ORF">TSPGSL018_20504</name>
</gene>
<evidence type="ECO:0000313" key="1">
    <source>
        <dbReference type="EMBL" id="JAC76321.1"/>
    </source>
</evidence>
<sequence length="151" mass="16183">METICKISNSRVCASKFRFSNAKSNSKNNPALSKKPLILVNNSENTWKQGVLSTLFATGTVVLGAVTPVAIADNTQSVFVGEYNDPFHPGCPREVEPSGTVKGADGNPGCLNGEKLKYWQLEGTIYEDANSLFVNAEPLGGEKDEAGVWMG</sequence>
<reference evidence="1" key="1">
    <citation type="submission" date="2014-05" db="EMBL/GenBank/DDBJ databases">
        <title>The transcriptome of the halophilic microalga Tetraselmis sp. GSL018 isolated from the Great Salt Lake, Utah.</title>
        <authorList>
            <person name="Jinkerson R.E."/>
            <person name="D'Adamo S."/>
            <person name="Posewitz M.C."/>
        </authorList>
    </citation>
    <scope>NUCLEOTIDE SEQUENCE</scope>
    <source>
        <strain evidence="1">GSL018</strain>
    </source>
</reference>
<proteinExistence type="predicted"/>
<protein>
    <submittedName>
        <fullName evidence="1">Uncharacterized protein</fullName>
    </submittedName>
</protein>
<feature type="non-terminal residue" evidence="1">
    <location>
        <position position="151"/>
    </location>
</feature>
<organism evidence="1">
    <name type="scientific">Tetraselmis sp. GSL018</name>
    <dbReference type="NCBI Taxonomy" id="582737"/>
    <lineage>
        <taxon>Eukaryota</taxon>
        <taxon>Viridiplantae</taxon>
        <taxon>Chlorophyta</taxon>
        <taxon>core chlorophytes</taxon>
        <taxon>Chlorodendrophyceae</taxon>
        <taxon>Chlorodendrales</taxon>
        <taxon>Chlorodendraceae</taxon>
        <taxon>Tetraselmis</taxon>
    </lineage>
</organism>